<dbReference type="GO" id="GO:0020037">
    <property type="term" value="F:heme binding"/>
    <property type="evidence" value="ECO:0007669"/>
    <property type="project" value="InterPro"/>
</dbReference>
<dbReference type="PANTHER" id="PTHR35008:SF8">
    <property type="entry name" value="ALCOHOL DEHYDROGENASE CYTOCHROME C SUBUNIT"/>
    <property type="match status" value="1"/>
</dbReference>
<feature type="binding site" description="covalent" evidence="11">
    <location>
        <position position="345"/>
    </location>
    <ligand>
        <name>heme c</name>
        <dbReference type="ChEBI" id="CHEBI:61717"/>
        <label>3</label>
    </ligand>
</feature>
<keyword evidence="8" id="KW-0249">Electron transport</keyword>
<evidence type="ECO:0000256" key="7">
    <source>
        <dbReference type="ARBA" id="ARBA00022737"/>
    </source>
</evidence>
<dbReference type="InterPro" id="IPR036909">
    <property type="entry name" value="Cyt_c-like_dom_sf"/>
</dbReference>
<feature type="domain" description="Cytochrome c" evidence="13">
    <location>
        <begin position="46"/>
        <end position="149"/>
    </location>
</feature>
<sequence length="454" mass="49439">MTKSRSKRIFAVLAVVCVAVGVTWFVTRKPSSSFDGIADTNPPSVELIQRGEYVARLSDCVACHSTPESAPFAGGLEMATPMGSIFATNVTPDPQTGIGRYTLADFDRAVRHGVASDGHRLYPAMPYPSYAKLSDDDLRALYAYFMHGVEPVHAANRSSDIRWPLNMRWPLALWNAVFTASAPYQAKTSGSADMQWNRGAYLVQGPGHCGSCHTPRGWAFNEKALDEVSPLFLSGSVLDGWYAPSLRADHNTGLGRWSEADIYQFLKAGRNPHAVVFGSMTDALNNSTQFMTDQDLQAIAHYLKSLPGDANRDGAPWTYDAASDRTLAADERLKIPGAQTFLAKCSFCHGQNGRGQGQWIPPLAGNASSMTSENASSINVTLNGSARVVANGVPDSYRMPPFRNQLSDEEIADVLSFIRTSWGNRGGAVKPEEVKKLRERTNPASSNVIVLQMR</sequence>
<comment type="subcellular location">
    <subcellularLocation>
        <location evidence="1">Cell membrane</location>
    </subcellularLocation>
</comment>
<evidence type="ECO:0000256" key="9">
    <source>
        <dbReference type="ARBA" id="ARBA00023004"/>
    </source>
</evidence>
<keyword evidence="5 12" id="KW-0479">Metal-binding</keyword>
<feature type="binding site" description="covalent" evidence="11">
    <location>
        <position position="212"/>
    </location>
    <ligand>
        <name>heme c</name>
        <dbReference type="ChEBI" id="CHEBI:61717"/>
        <label>2</label>
    </ligand>
</feature>
<dbReference type="Pfam" id="PF00034">
    <property type="entry name" value="Cytochrom_C"/>
    <property type="match status" value="2"/>
</dbReference>
<dbReference type="Gene3D" id="1.10.760.10">
    <property type="entry name" value="Cytochrome c-like domain"/>
    <property type="match status" value="3"/>
</dbReference>
<evidence type="ECO:0000256" key="12">
    <source>
        <dbReference type="PIRSR" id="PIRSR000018-51"/>
    </source>
</evidence>
<keyword evidence="15" id="KW-1185">Reference proteome</keyword>
<dbReference type="GO" id="GO:0016614">
    <property type="term" value="F:oxidoreductase activity, acting on CH-OH group of donors"/>
    <property type="evidence" value="ECO:0007669"/>
    <property type="project" value="InterPro"/>
</dbReference>
<feature type="binding site" description="covalent" evidence="11">
    <location>
        <position position="63"/>
    </location>
    <ligand>
        <name>heme c</name>
        <dbReference type="ChEBI" id="CHEBI:61717"/>
        <label>1</label>
    </ligand>
</feature>
<keyword evidence="10" id="KW-0472">Membrane</keyword>
<organism evidence="14 15">
    <name type="scientific">Paraburkholderia atlantica</name>
    <dbReference type="NCBI Taxonomy" id="2654982"/>
    <lineage>
        <taxon>Bacteria</taxon>
        <taxon>Pseudomonadati</taxon>
        <taxon>Pseudomonadota</taxon>
        <taxon>Betaproteobacteria</taxon>
        <taxon>Burkholderiales</taxon>
        <taxon>Burkholderiaceae</taxon>
        <taxon>Paraburkholderia</taxon>
    </lineage>
</organism>
<dbReference type="InterPro" id="IPR014353">
    <property type="entry name" value="Membr-bd_ADH_cyt_c"/>
</dbReference>
<dbReference type="Proteomes" id="UP000592780">
    <property type="component" value="Unassembled WGS sequence"/>
</dbReference>
<feature type="binding site" description="covalent" evidence="11">
    <location>
        <position position="348"/>
    </location>
    <ligand>
        <name>heme c</name>
        <dbReference type="ChEBI" id="CHEBI:61717"/>
        <label>3</label>
    </ligand>
</feature>
<evidence type="ECO:0000259" key="13">
    <source>
        <dbReference type="PROSITE" id="PS51007"/>
    </source>
</evidence>
<evidence type="ECO:0000256" key="3">
    <source>
        <dbReference type="ARBA" id="ARBA00022475"/>
    </source>
</evidence>
<dbReference type="PANTHER" id="PTHR35008">
    <property type="entry name" value="BLL4482 PROTEIN-RELATED"/>
    <property type="match status" value="1"/>
</dbReference>
<dbReference type="EMBL" id="JACHDD010000001">
    <property type="protein sequence ID" value="MBB5422550.1"/>
    <property type="molecule type" value="Genomic_DNA"/>
</dbReference>
<evidence type="ECO:0000256" key="10">
    <source>
        <dbReference type="ARBA" id="ARBA00023136"/>
    </source>
</evidence>
<feature type="binding site" description="axial binding residue" evidence="12">
    <location>
        <position position="349"/>
    </location>
    <ligand>
        <name>heme c</name>
        <dbReference type="ChEBI" id="CHEBI:61717"/>
        <label>3</label>
    </ligand>
    <ligandPart>
        <name>Fe</name>
        <dbReference type="ChEBI" id="CHEBI:18248"/>
    </ligandPart>
</feature>
<dbReference type="OrthoDB" id="9809720at2"/>
<dbReference type="InterPro" id="IPR008168">
    <property type="entry name" value="Cyt_C_IC"/>
</dbReference>
<feature type="binding site" description="covalent" evidence="11">
    <location>
        <position position="60"/>
    </location>
    <ligand>
        <name>heme c</name>
        <dbReference type="ChEBI" id="CHEBI:61717"/>
        <label>1</label>
    </ligand>
</feature>
<dbReference type="PROSITE" id="PS51007">
    <property type="entry name" value="CYTC"/>
    <property type="match status" value="3"/>
</dbReference>
<evidence type="ECO:0000256" key="6">
    <source>
        <dbReference type="ARBA" id="ARBA00022729"/>
    </source>
</evidence>
<dbReference type="RefSeq" id="WP_026228422.1">
    <property type="nucleotide sequence ID" value="NZ_JACHDD010000001.1"/>
</dbReference>
<evidence type="ECO:0000256" key="2">
    <source>
        <dbReference type="ARBA" id="ARBA00022448"/>
    </source>
</evidence>
<evidence type="ECO:0000256" key="5">
    <source>
        <dbReference type="ARBA" id="ARBA00022723"/>
    </source>
</evidence>
<evidence type="ECO:0000313" key="14">
    <source>
        <dbReference type="EMBL" id="MBB5422550.1"/>
    </source>
</evidence>
<feature type="domain" description="Cytochrome c" evidence="13">
    <location>
        <begin position="194"/>
        <end position="307"/>
    </location>
</feature>
<proteinExistence type="predicted"/>
<comment type="cofactor">
    <cofactor evidence="11">
        <name>heme c</name>
        <dbReference type="ChEBI" id="CHEBI:61717"/>
    </cofactor>
    <text evidence="11">Binds 3 heme c groups covalently per subunit.</text>
</comment>
<dbReference type="PIRSF" id="PIRSF000018">
    <property type="entry name" value="Mb_ADH_cyt_c"/>
    <property type="match status" value="1"/>
</dbReference>
<comment type="caution">
    <text evidence="14">The sequence shown here is derived from an EMBL/GenBank/DDBJ whole genome shotgun (WGS) entry which is preliminary data.</text>
</comment>
<evidence type="ECO:0000256" key="4">
    <source>
        <dbReference type="ARBA" id="ARBA00022617"/>
    </source>
</evidence>
<gene>
    <name evidence="14" type="ORF">HDG40_000691</name>
</gene>
<feature type="binding site" description="axial binding residue" evidence="12">
    <location>
        <position position="64"/>
    </location>
    <ligand>
        <name>heme c</name>
        <dbReference type="ChEBI" id="CHEBI:61717"/>
        <label>1</label>
    </ligand>
    <ligandPart>
        <name>Fe</name>
        <dbReference type="ChEBI" id="CHEBI:18248"/>
    </ligandPart>
</feature>
<accession>A0A7W8Q3C5</accession>
<protein>
    <submittedName>
        <fullName evidence="14">Mono/diheme cytochrome c family protein</fullName>
    </submittedName>
</protein>
<dbReference type="InterPro" id="IPR009056">
    <property type="entry name" value="Cyt_c-like_dom"/>
</dbReference>
<dbReference type="SUPFAM" id="SSF46626">
    <property type="entry name" value="Cytochrome c"/>
    <property type="match status" value="3"/>
</dbReference>
<name>A0A7W8Q3C5_PARAM</name>
<reference evidence="14 15" key="1">
    <citation type="submission" date="2020-08" db="EMBL/GenBank/DDBJ databases">
        <title>Genomic Encyclopedia of Type Strains, Phase IV (KMG-V): Genome sequencing to study the core and pangenomes of soil and plant-associated prokaryotes.</title>
        <authorList>
            <person name="Whitman W."/>
        </authorList>
    </citation>
    <scope>NUCLEOTIDE SEQUENCE [LARGE SCALE GENOMIC DNA]</scope>
    <source>
        <strain evidence="14 15">JPY158</strain>
    </source>
</reference>
<dbReference type="GO" id="GO:0005506">
    <property type="term" value="F:iron ion binding"/>
    <property type="evidence" value="ECO:0007669"/>
    <property type="project" value="InterPro"/>
</dbReference>
<keyword evidence="3" id="KW-1003">Cell membrane</keyword>
<feature type="binding site" description="axial binding residue" evidence="12">
    <location>
        <position position="213"/>
    </location>
    <ligand>
        <name>heme c</name>
        <dbReference type="ChEBI" id="CHEBI:61717"/>
        <label>2</label>
    </ligand>
    <ligandPart>
        <name>Fe</name>
        <dbReference type="ChEBI" id="CHEBI:18248"/>
    </ligandPart>
</feature>
<keyword evidence="9 12" id="KW-0408">Iron</keyword>
<keyword evidence="6" id="KW-0732">Signal</keyword>
<evidence type="ECO:0000313" key="15">
    <source>
        <dbReference type="Proteomes" id="UP000592780"/>
    </source>
</evidence>
<feature type="domain" description="Cytochrome c" evidence="13">
    <location>
        <begin position="332"/>
        <end position="422"/>
    </location>
</feature>
<keyword evidence="4 11" id="KW-0349">Heme</keyword>
<keyword evidence="7" id="KW-0677">Repeat</keyword>
<feature type="binding site" description="covalent" evidence="11">
    <location>
        <position position="209"/>
    </location>
    <ligand>
        <name>heme c</name>
        <dbReference type="ChEBI" id="CHEBI:61717"/>
        <label>2</label>
    </ligand>
</feature>
<dbReference type="InterPro" id="IPR051459">
    <property type="entry name" value="Cytochrome_c-type_DH"/>
</dbReference>
<dbReference type="AlphaFoldDB" id="A0A7W8Q3C5"/>
<evidence type="ECO:0000256" key="11">
    <source>
        <dbReference type="PIRSR" id="PIRSR000018-50"/>
    </source>
</evidence>
<dbReference type="GO" id="GO:0005886">
    <property type="term" value="C:plasma membrane"/>
    <property type="evidence" value="ECO:0007669"/>
    <property type="project" value="UniProtKB-SubCell"/>
</dbReference>
<evidence type="ECO:0000256" key="8">
    <source>
        <dbReference type="ARBA" id="ARBA00022982"/>
    </source>
</evidence>
<dbReference type="PRINTS" id="PR00605">
    <property type="entry name" value="CYTCHROMECIC"/>
</dbReference>
<keyword evidence="2" id="KW-0813">Transport</keyword>
<evidence type="ECO:0000256" key="1">
    <source>
        <dbReference type="ARBA" id="ARBA00004236"/>
    </source>
</evidence>
<dbReference type="GO" id="GO:0009055">
    <property type="term" value="F:electron transfer activity"/>
    <property type="evidence" value="ECO:0007669"/>
    <property type="project" value="InterPro"/>
</dbReference>